<dbReference type="PANTHER" id="PTHR31234">
    <property type="entry name" value="LATE EMBRYOGENESIS ABUNDANT (LEA) HYDROXYPROLINE-RICH GLYCOPROTEIN FAMILY"/>
    <property type="match status" value="1"/>
</dbReference>
<evidence type="ECO:0000313" key="3">
    <source>
        <dbReference type="EMBL" id="KAB5552941.1"/>
    </source>
</evidence>
<gene>
    <name evidence="3" type="ORF">DKX38_010252</name>
</gene>
<proteinExistence type="predicted"/>
<protein>
    <recommendedName>
        <fullName evidence="5">Late embryogenesis abundant protein LEA-2 subgroup domain-containing protein</fullName>
    </recommendedName>
</protein>
<accession>A0A5N5MFF3</accession>
<evidence type="ECO:0000256" key="1">
    <source>
        <dbReference type="ARBA" id="ARBA00004370"/>
    </source>
</evidence>
<comment type="caution">
    <text evidence="3">The sequence shown here is derived from an EMBL/GenBank/DDBJ whole genome shotgun (WGS) entry which is preliminary data.</text>
</comment>
<evidence type="ECO:0000256" key="2">
    <source>
        <dbReference type="ARBA" id="ARBA00023136"/>
    </source>
</evidence>
<reference evidence="4" key="1">
    <citation type="journal article" date="2019" name="Gigascience">
        <title>De novo genome assembly of the endangered Acer yangbiense, a plant species with extremely small populations endemic to Yunnan Province, China.</title>
        <authorList>
            <person name="Yang J."/>
            <person name="Wariss H.M."/>
            <person name="Tao L."/>
            <person name="Zhang R."/>
            <person name="Yun Q."/>
            <person name="Hollingsworth P."/>
            <person name="Dao Z."/>
            <person name="Luo G."/>
            <person name="Guo H."/>
            <person name="Ma Y."/>
            <person name="Sun W."/>
        </authorList>
    </citation>
    <scope>NUCLEOTIDE SEQUENCE [LARGE SCALE GENOMIC DNA]</scope>
    <source>
        <strain evidence="4">cv. br00</strain>
    </source>
</reference>
<dbReference type="GO" id="GO:0098542">
    <property type="term" value="P:defense response to other organism"/>
    <property type="evidence" value="ECO:0007669"/>
    <property type="project" value="InterPro"/>
</dbReference>
<organism evidence="3 4">
    <name type="scientific">Salix brachista</name>
    <dbReference type="NCBI Taxonomy" id="2182728"/>
    <lineage>
        <taxon>Eukaryota</taxon>
        <taxon>Viridiplantae</taxon>
        <taxon>Streptophyta</taxon>
        <taxon>Embryophyta</taxon>
        <taxon>Tracheophyta</taxon>
        <taxon>Spermatophyta</taxon>
        <taxon>Magnoliopsida</taxon>
        <taxon>eudicotyledons</taxon>
        <taxon>Gunneridae</taxon>
        <taxon>Pentapetalae</taxon>
        <taxon>rosids</taxon>
        <taxon>fabids</taxon>
        <taxon>Malpighiales</taxon>
        <taxon>Salicaceae</taxon>
        <taxon>Saliceae</taxon>
        <taxon>Salix</taxon>
    </lineage>
</organism>
<keyword evidence="4" id="KW-1185">Reference proteome</keyword>
<dbReference type="GO" id="GO:0005886">
    <property type="term" value="C:plasma membrane"/>
    <property type="evidence" value="ECO:0007669"/>
    <property type="project" value="TreeGrafter"/>
</dbReference>
<keyword evidence="2" id="KW-0472">Membrane</keyword>
<dbReference type="PANTHER" id="PTHR31234:SF55">
    <property type="entry name" value="LATE EMBRYOGENESIS ABUNDANT (LEA) HYDROXYPROLINE-RICH GLYCOPROTEIN FAMILY"/>
    <property type="match status" value="1"/>
</dbReference>
<dbReference type="AlphaFoldDB" id="A0A5N5MFF3"/>
<comment type="subcellular location">
    <subcellularLocation>
        <location evidence="1">Membrane</location>
    </subcellularLocation>
</comment>
<evidence type="ECO:0008006" key="5">
    <source>
        <dbReference type="Google" id="ProtNLM"/>
    </source>
</evidence>
<dbReference type="EMBL" id="VDCV01000006">
    <property type="protein sequence ID" value="KAB5552941.1"/>
    <property type="molecule type" value="Genomic_DNA"/>
</dbReference>
<sequence>MWLVLSPQLPVFHVDNFSVSNFNATLPTFTANWEANLTVRNPNTKLTIEFGELQNFVFYEEDYLLASATAPRPFSLETRTSGVINAKLSANNKDNLVENWVLDKLAKERSNGSVSFNFRMLFWTTFRSGLWWKRHLSMKVLCEDIQVSFVGASGYGNIAANGGRDCLVFV</sequence>
<dbReference type="InterPro" id="IPR044839">
    <property type="entry name" value="NDR1-like"/>
</dbReference>
<name>A0A5N5MFF3_9ROSI</name>
<evidence type="ECO:0000313" key="4">
    <source>
        <dbReference type="Proteomes" id="UP000326939"/>
    </source>
</evidence>
<dbReference type="Proteomes" id="UP000326939">
    <property type="component" value="Chromosome 6"/>
</dbReference>